<feature type="region of interest" description="Disordered" evidence="1">
    <location>
        <begin position="69"/>
        <end position="110"/>
    </location>
</feature>
<evidence type="ECO:0000313" key="3">
    <source>
        <dbReference type="Proteomes" id="UP000235786"/>
    </source>
</evidence>
<evidence type="ECO:0000313" key="2">
    <source>
        <dbReference type="EMBL" id="PMD47236.1"/>
    </source>
</evidence>
<feature type="compositionally biased region" description="Low complexity" evidence="1">
    <location>
        <begin position="80"/>
        <end position="103"/>
    </location>
</feature>
<reference evidence="2 3" key="1">
    <citation type="submission" date="2016-04" db="EMBL/GenBank/DDBJ databases">
        <title>A degradative enzymes factory behind the ericoid mycorrhizal symbiosis.</title>
        <authorList>
            <consortium name="DOE Joint Genome Institute"/>
            <person name="Martino E."/>
            <person name="Morin E."/>
            <person name="Grelet G."/>
            <person name="Kuo A."/>
            <person name="Kohler A."/>
            <person name="Daghino S."/>
            <person name="Barry K."/>
            <person name="Choi C."/>
            <person name="Cichocki N."/>
            <person name="Clum A."/>
            <person name="Copeland A."/>
            <person name="Hainaut M."/>
            <person name="Haridas S."/>
            <person name="Labutti K."/>
            <person name="Lindquist E."/>
            <person name="Lipzen A."/>
            <person name="Khouja H.-R."/>
            <person name="Murat C."/>
            <person name="Ohm R."/>
            <person name="Olson A."/>
            <person name="Spatafora J."/>
            <person name="Veneault-Fourrey C."/>
            <person name="Henrissat B."/>
            <person name="Grigoriev I."/>
            <person name="Martin F."/>
            <person name="Perotto S."/>
        </authorList>
    </citation>
    <scope>NUCLEOTIDE SEQUENCE [LARGE SCALE GENOMIC DNA]</scope>
    <source>
        <strain evidence="2 3">F</strain>
    </source>
</reference>
<evidence type="ECO:0000256" key="1">
    <source>
        <dbReference type="SAM" id="MobiDB-lite"/>
    </source>
</evidence>
<keyword evidence="3" id="KW-1185">Reference proteome</keyword>
<protein>
    <submittedName>
        <fullName evidence="2">Uncharacterized protein</fullName>
    </submittedName>
</protein>
<gene>
    <name evidence="2" type="ORF">L207DRAFT_576030</name>
</gene>
<proteinExistence type="predicted"/>
<dbReference type="Proteomes" id="UP000235786">
    <property type="component" value="Unassembled WGS sequence"/>
</dbReference>
<dbReference type="EMBL" id="KZ613938">
    <property type="protein sequence ID" value="PMD47236.1"/>
    <property type="molecule type" value="Genomic_DNA"/>
</dbReference>
<name>A0A2J6S8Z5_HYAVF</name>
<accession>A0A2J6S8Z5</accession>
<organism evidence="2 3">
    <name type="scientific">Hyaloscypha variabilis (strain UAMH 11265 / GT02V1 / F)</name>
    <name type="common">Meliniomyces variabilis</name>
    <dbReference type="NCBI Taxonomy" id="1149755"/>
    <lineage>
        <taxon>Eukaryota</taxon>
        <taxon>Fungi</taxon>
        <taxon>Dikarya</taxon>
        <taxon>Ascomycota</taxon>
        <taxon>Pezizomycotina</taxon>
        <taxon>Leotiomycetes</taxon>
        <taxon>Helotiales</taxon>
        <taxon>Hyaloscyphaceae</taxon>
        <taxon>Hyaloscypha</taxon>
        <taxon>Hyaloscypha variabilis</taxon>
    </lineage>
</organism>
<sequence length="356" mass="40555">MNAVNAMGLEPNEAQSIISQLTFWKQKIDDEIARSRTPGIRPYQKIMEKFQRRMERRALVFKAAENWKDDREPNSDSDADSIFSDSASTASNESANTTASGATPNEEVEQEQTIYTLKDLEKVIRFIAMRCTVDEWQTIFSEANLNTGEFPRSYMNELTYLSLGDCPNARKRHDMTARLTHNFEEKQRCIRCRKQLCKFCQKCVLSRLCKPAIPSVSYDRKDTLAARRIIPNCSVERELRWRRKLCKCTEYIMNPSHSCQIDGGHLCQACFEDADDLLMVDNIKVKQEKGDKEVAEYACDCGAAASPSLPMYCKICRKSCKPFALEETAYTKEDLGKLDINAGICPWILNSPPSDG</sequence>
<dbReference type="AlphaFoldDB" id="A0A2J6S8Z5"/>